<dbReference type="PANTHER" id="PTHR43806:SF11">
    <property type="entry name" value="CEREVISIN-RELATED"/>
    <property type="match status" value="1"/>
</dbReference>
<evidence type="ECO:0000259" key="8">
    <source>
        <dbReference type="Pfam" id="PF00082"/>
    </source>
</evidence>
<evidence type="ECO:0000256" key="5">
    <source>
        <dbReference type="PROSITE-ProRule" id="PRU01240"/>
    </source>
</evidence>
<name>W4L517_ENTF1</name>
<feature type="signal peptide" evidence="7">
    <location>
        <begin position="1"/>
        <end position="21"/>
    </location>
</feature>
<dbReference type="GO" id="GO:0004252">
    <property type="term" value="F:serine-type endopeptidase activity"/>
    <property type="evidence" value="ECO:0007669"/>
    <property type="project" value="UniProtKB-UniRule"/>
</dbReference>
<evidence type="ECO:0000256" key="4">
    <source>
        <dbReference type="ARBA" id="ARBA00022825"/>
    </source>
</evidence>
<dbReference type="InterPro" id="IPR000209">
    <property type="entry name" value="Peptidase_S8/S53_dom"/>
</dbReference>
<evidence type="ECO:0000313" key="9">
    <source>
        <dbReference type="EMBL" id="ETW93152.1"/>
    </source>
</evidence>
<keyword evidence="3 5" id="KW-0378">Hydrolase</keyword>
<sequence length="578" mass="61644">MYISILLSLAFMLCLSPWTHAQVNRLETAPGVDKIQPELMQQMVEDHASLTRQSTTEKMYRIIVNLHAAEPAERSSADGLAQLQQRVETAQNTVLQALKQGRLTIQYRYRNIFGFSALANWEAILELAAMGEVEFIETVPTMQKMDSQSHPLTGVDQVHAAGFTGRDITIAIIDDGIDSAHAAFGGDPAWPNAKVIGGRDFGDNDNDPRNDCPRQSHGTAVAGIAAGNGGGVLGTAPDAKIVLLKIQSASRCGSASLDGDLIGALDWVVSNREQFGIDIISMSLGGQAYTSASACNNALPALRQIIDIAYEEGLIIFAASGNEARTDAIAQPSCLPNVISVGAVYDADLGSARFSICSDAVTAPDRVTCYSNSADFLDILAPAHCATTASTTDATGLQDCFGGTSASTPFAAGVAATLLQASPDHLNNDDIRTLLVESGEPVFDDKSGLFTPRINAQAALEALDAGPPEPPTPPDAPCIDCTPYAGALSKTYDLDVQPDGTYYFSPAGTHNGWLAGPDQTNFDLYLLHWSGYRWQVVATSLESDSEEFATYEGAAGYYVWIVFSQEGSGNYEIWLQRP</sequence>
<feature type="active site" description="Charge relay system" evidence="5">
    <location>
        <position position="174"/>
    </location>
</feature>
<dbReference type="PROSITE" id="PS00137">
    <property type="entry name" value="SUBTILASE_HIS"/>
    <property type="match status" value="1"/>
</dbReference>
<dbReference type="InterPro" id="IPR023827">
    <property type="entry name" value="Peptidase_S8_Asp-AS"/>
</dbReference>
<dbReference type="Pfam" id="PF00082">
    <property type="entry name" value="Peptidase_S8"/>
    <property type="match status" value="1"/>
</dbReference>
<dbReference type="InterPro" id="IPR023828">
    <property type="entry name" value="Peptidase_S8_Ser-AS"/>
</dbReference>
<dbReference type="InterPro" id="IPR050131">
    <property type="entry name" value="Peptidase_S8_subtilisin-like"/>
</dbReference>
<dbReference type="Gene3D" id="2.60.120.380">
    <property type="match status" value="1"/>
</dbReference>
<keyword evidence="4 5" id="KW-0720">Serine protease</keyword>
<dbReference type="EMBL" id="AZHW01001295">
    <property type="protein sequence ID" value="ETW93152.1"/>
    <property type="molecule type" value="Genomic_DNA"/>
</dbReference>
<dbReference type="PANTHER" id="PTHR43806">
    <property type="entry name" value="PEPTIDASE S8"/>
    <property type="match status" value="1"/>
</dbReference>
<organism evidence="9 10">
    <name type="scientific">Entotheonella factor</name>
    <dbReference type="NCBI Taxonomy" id="1429438"/>
    <lineage>
        <taxon>Bacteria</taxon>
        <taxon>Pseudomonadati</taxon>
        <taxon>Nitrospinota/Tectimicrobiota group</taxon>
        <taxon>Candidatus Tectimicrobiota</taxon>
        <taxon>Candidatus Entotheonellia</taxon>
        <taxon>Candidatus Entotheonellales</taxon>
        <taxon>Candidatus Entotheonellaceae</taxon>
        <taxon>Candidatus Entotheonella</taxon>
    </lineage>
</organism>
<accession>W4L517</accession>
<feature type="domain" description="Peptidase S8/S53" evidence="8">
    <location>
        <begin position="165"/>
        <end position="439"/>
    </location>
</feature>
<keyword evidence="7" id="KW-0732">Signal</keyword>
<keyword evidence="2 5" id="KW-0645">Protease</keyword>
<evidence type="ECO:0000256" key="1">
    <source>
        <dbReference type="ARBA" id="ARBA00011073"/>
    </source>
</evidence>
<gene>
    <name evidence="9" type="ORF">ETSY1_40475</name>
</gene>
<keyword evidence="10" id="KW-1185">Reference proteome</keyword>
<dbReference type="AlphaFoldDB" id="W4L517"/>
<dbReference type="PROSITE" id="PS51892">
    <property type="entry name" value="SUBTILASE"/>
    <property type="match status" value="1"/>
</dbReference>
<evidence type="ECO:0000313" key="10">
    <source>
        <dbReference type="Proteomes" id="UP000019141"/>
    </source>
</evidence>
<reference evidence="9 10" key="1">
    <citation type="journal article" date="2014" name="Nature">
        <title>An environmental bacterial taxon with a large and distinct metabolic repertoire.</title>
        <authorList>
            <person name="Wilson M.C."/>
            <person name="Mori T."/>
            <person name="Ruckert C."/>
            <person name="Uria A.R."/>
            <person name="Helf M.J."/>
            <person name="Takada K."/>
            <person name="Gernert C."/>
            <person name="Steffens U.A."/>
            <person name="Heycke N."/>
            <person name="Schmitt S."/>
            <person name="Rinke C."/>
            <person name="Helfrich E.J."/>
            <person name="Brachmann A.O."/>
            <person name="Gurgui C."/>
            <person name="Wakimoto T."/>
            <person name="Kracht M."/>
            <person name="Crusemann M."/>
            <person name="Hentschel U."/>
            <person name="Abe I."/>
            <person name="Matsunaga S."/>
            <person name="Kalinowski J."/>
            <person name="Takeyama H."/>
            <person name="Piel J."/>
        </authorList>
    </citation>
    <scope>NUCLEOTIDE SEQUENCE [LARGE SCALE GENOMIC DNA]</scope>
    <source>
        <strain evidence="10">TSY1</strain>
    </source>
</reference>
<feature type="active site" description="Charge relay system" evidence="5">
    <location>
        <position position="405"/>
    </location>
</feature>
<evidence type="ECO:0000256" key="2">
    <source>
        <dbReference type="ARBA" id="ARBA00022670"/>
    </source>
</evidence>
<dbReference type="PROSITE" id="PS00138">
    <property type="entry name" value="SUBTILASE_SER"/>
    <property type="match status" value="1"/>
</dbReference>
<comment type="similarity">
    <text evidence="1 5 6">Belongs to the peptidase S8 family.</text>
</comment>
<evidence type="ECO:0000256" key="7">
    <source>
        <dbReference type="SAM" id="SignalP"/>
    </source>
</evidence>
<dbReference type="HOGENOM" id="CLU_466675_0_0_7"/>
<comment type="caution">
    <text evidence="9">The sequence shown here is derived from an EMBL/GenBank/DDBJ whole genome shotgun (WGS) entry which is preliminary data.</text>
</comment>
<evidence type="ECO:0000256" key="6">
    <source>
        <dbReference type="RuleBase" id="RU003355"/>
    </source>
</evidence>
<dbReference type="InterPro" id="IPR022398">
    <property type="entry name" value="Peptidase_S8_His-AS"/>
</dbReference>
<protein>
    <recommendedName>
        <fullName evidence="8">Peptidase S8/S53 domain-containing protein</fullName>
    </recommendedName>
</protein>
<feature type="active site" description="Charge relay system" evidence="5">
    <location>
        <position position="217"/>
    </location>
</feature>
<evidence type="ECO:0000256" key="3">
    <source>
        <dbReference type="ARBA" id="ARBA00022801"/>
    </source>
</evidence>
<dbReference type="Proteomes" id="UP000019141">
    <property type="component" value="Unassembled WGS sequence"/>
</dbReference>
<proteinExistence type="inferred from homology"/>
<dbReference type="PROSITE" id="PS00136">
    <property type="entry name" value="SUBTILASE_ASP"/>
    <property type="match status" value="1"/>
</dbReference>
<dbReference type="InterPro" id="IPR036852">
    <property type="entry name" value="Peptidase_S8/S53_dom_sf"/>
</dbReference>
<dbReference type="PATRIC" id="fig|1429438.4.peg.7583"/>
<dbReference type="SUPFAM" id="SSF52743">
    <property type="entry name" value="Subtilisin-like"/>
    <property type="match status" value="1"/>
</dbReference>
<dbReference type="GO" id="GO:0006508">
    <property type="term" value="P:proteolysis"/>
    <property type="evidence" value="ECO:0007669"/>
    <property type="project" value="UniProtKB-KW"/>
</dbReference>
<dbReference type="Gene3D" id="3.40.50.200">
    <property type="entry name" value="Peptidase S8/S53 domain"/>
    <property type="match status" value="1"/>
</dbReference>
<dbReference type="PRINTS" id="PR00723">
    <property type="entry name" value="SUBTILISIN"/>
</dbReference>
<dbReference type="InterPro" id="IPR015500">
    <property type="entry name" value="Peptidase_S8_subtilisin-rel"/>
</dbReference>
<feature type="chain" id="PRO_5004845617" description="Peptidase S8/S53 domain-containing protein" evidence="7">
    <location>
        <begin position="22"/>
        <end position="578"/>
    </location>
</feature>